<evidence type="ECO:0000313" key="1">
    <source>
        <dbReference type="EMBL" id="NEW31290.1"/>
    </source>
</evidence>
<accession>A0A6P1CFB5</accession>
<name>A0A6P1CFB5_9NOCA</name>
<reference evidence="1 2" key="1">
    <citation type="submission" date="2020-01" db="EMBL/GenBank/DDBJ databases">
        <title>Genetics and antimicrobial susceptibilities of Nocardia species isolated from the soil; a comparison with species isolated from humans.</title>
        <authorList>
            <person name="Carrasco G."/>
            <person name="Monzon S."/>
            <person name="Sansegundo M."/>
            <person name="Garcia E."/>
            <person name="Garrido N."/>
            <person name="Medina M.J."/>
            <person name="Villalon P."/>
            <person name="Ramirez-Arocha A.C."/>
            <person name="Jimenez P."/>
            <person name="Cuesta I."/>
            <person name="Valdezate S."/>
        </authorList>
    </citation>
    <scope>NUCLEOTIDE SEQUENCE [LARGE SCALE GENOMIC DNA]</scope>
    <source>
        <strain evidence="1 2">CNM20110626</strain>
    </source>
</reference>
<comment type="caution">
    <text evidence="1">The sequence shown here is derived from an EMBL/GenBank/DDBJ whole genome shotgun (WGS) entry which is preliminary data.</text>
</comment>
<gene>
    <name evidence="1" type="ORF">GV791_01780</name>
</gene>
<dbReference type="AlphaFoldDB" id="A0A6P1CFB5"/>
<proteinExistence type="predicted"/>
<protein>
    <recommendedName>
        <fullName evidence="3">DUF3987 domain-containing protein</fullName>
    </recommendedName>
</protein>
<dbReference type="RefSeq" id="WP_163841174.1">
    <property type="nucleotide sequence ID" value="NZ_JAAGVB010000002.1"/>
</dbReference>
<dbReference type="Proteomes" id="UP000471166">
    <property type="component" value="Unassembled WGS sequence"/>
</dbReference>
<evidence type="ECO:0000313" key="2">
    <source>
        <dbReference type="Proteomes" id="UP000471166"/>
    </source>
</evidence>
<organism evidence="1 2">
    <name type="scientific">Nocardia cyriacigeorgica</name>
    <dbReference type="NCBI Taxonomy" id="135487"/>
    <lineage>
        <taxon>Bacteria</taxon>
        <taxon>Bacillati</taxon>
        <taxon>Actinomycetota</taxon>
        <taxon>Actinomycetes</taxon>
        <taxon>Mycobacteriales</taxon>
        <taxon>Nocardiaceae</taxon>
        <taxon>Nocardia</taxon>
    </lineage>
</organism>
<evidence type="ECO:0008006" key="3">
    <source>
        <dbReference type="Google" id="ProtNLM"/>
    </source>
</evidence>
<sequence>MNEHTGTTGTGQPGEVPPDPYAAFWDQRDILKHIHAYAQATYVGPWAMLGVVLARAIAATDPTLMLYEMIRSRASLNLFVALCGRSGGGKGLAERGGRDAVLFDNGGTPVDIEEHSPGSGEGIARLFAEPAVKEEDRPALRRALLTSSEVDTLIALGSRQGSTLMGELRKVYSGEALGFANANRATRTRVQRDSYRACLLLGVQYLRAGALLDDAAGGTPQRFLYLPTTDDYPPEFDPDAVPPDPITVSVPARSSVGPKYMRTPREMNDEFRRYHHARRCGEPVDEFDGHKMLTRAKVAAALAILDGREHVNLDDWKLAGTVIRVSDRTRAEMVAAVAEQARKAARARAEVKATEAVTVDDARHGGEVQRVREGLLRYLERRGKSSARDLAKSIKFDIRGHVDLVLADLVNDRILIETGDDKRKFYELANAQ</sequence>
<dbReference type="EMBL" id="JAAGVB010000002">
    <property type="protein sequence ID" value="NEW31290.1"/>
    <property type="molecule type" value="Genomic_DNA"/>
</dbReference>